<keyword evidence="1" id="KW-0732">Signal</keyword>
<accession>A0AAN9IE06</accession>
<evidence type="ECO:0000313" key="2">
    <source>
        <dbReference type="EMBL" id="KAK7277403.1"/>
    </source>
</evidence>
<dbReference type="SUPFAM" id="SSF101148">
    <property type="entry name" value="Plant invertase/pectin methylesterase inhibitor"/>
    <property type="match status" value="1"/>
</dbReference>
<dbReference type="EMBL" id="JAYWIO010000003">
    <property type="protein sequence ID" value="KAK7277403.1"/>
    <property type="molecule type" value="Genomic_DNA"/>
</dbReference>
<dbReference type="PANTHER" id="PTHR31890">
    <property type="entry name" value="PLANT INVERTASE/PECTIN METHYLESTERASE INHIBITOR SUPERFAMILY PROTEIN"/>
    <property type="match status" value="1"/>
</dbReference>
<feature type="chain" id="PRO_5043025057" description="Pectinesterase inhibitor domain-containing protein" evidence="1">
    <location>
        <begin position="20"/>
        <end position="172"/>
    </location>
</feature>
<feature type="signal peptide" evidence="1">
    <location>
        <begin position="1"/>
        <end position="19"/>
    </location>
</feature>
<name>A0AAN9IE06_CROPI</name>
<keyword evidence="3" id="KW-1185">Reference proteome</keyword>
<organism evidence="2 3">
    <name type="scientific">Crotalaria pallida</name>
    <name type="common">Smooth rattlebox</name>
    <name type="synonym">Crotalaria striata</name>
    <dbReference type="NCBI Taxonomy" id="3830"/>
    <lineage>
        <taxon>Eukaryota</taxon>
        <taxon>Viridiplantae</taxon>
        <taxon>Streptophyta</taxon>
        <taxon>Embryophyta</taxon>
        <taxon>Tracheophyta</taxon>
        <taxon>Spermatophyta</taxon>
        <taxon>Magnoliopsida</taxon>
        <taxon>eudicotyledons</taxon>
        <taxon>Gunneridae</taxon>
        <taxon>Pentapetalae</taxon>
        <taxon>rosids</taxon>
        <taxon>fabids</taxon>
        <taxon>Fabales</taxon>
        <taxon>Fabaceae</taxon>
        <taxon>Papilionoideae</taxon>
        <taxon>50 kb inversion clade</taxon>
        <taxon>genistoids sensu lato</taxon>
        <taxon>core genistoids</taxon>
        <taxon>Crotalarieae</taxon>
        <taxon>Crotalaria</taxon>
    </lineage>
</organism>
<gene>
    <name evidence="2" type="ORF">RIF29_18555</name>
</gene>
<comment type="caution">
    <text evidence="2">The sequence shown here is derived from an EMBL/GenBank/DDBJ whole genome shotgun (WGS) entry which is preliminary data.</text>
</comment>
<protein>
    <recommendedName>
        <fullName evidence="4">Pectinesterase inhibitor domain-containing protein</fullName>
    </recommendedName>
</protein>
<evidence type="ECO:0000313" key="3">
    <source>
        <dbReference type="Proteomes" id="UP001372338"/>
    </source>
</evidence>
<reference evidence="2 3" key="1">
    <citation type="submission" date="2024-01" db="EMBL/GenBank/DDBJ databases">
        <title>The genomes of 5 underutilized Papilionoideae crops provide insights into root nodulation and disease resistanc.</title>
        <authorList>
            <person name="Yuan L."/>
        </authorList>
    </citation>
    <scope>NUCLEOTIDE SEQUENCE [LARGE SCALE GENOMIC DNA]</scope>
    <source>
        <strain evidence="2">ZHUSHIDOU_FW_LH</strain>
        <tissue evidence="2">Leaf</tissue>
    </source>
</reference>
<proteinExistence type="predicted"/>
<sequence>MNYSLLFTTLSLILTISHAMLAASGINLHEELCKQAGADDNARCSQILKSESAKDYVELSRYVLQIAVKRSIEGQNYLKGVMKTNPSSKAIKECATTHYDGVVGSFKSALGELKVDPMTANYDAKVGGDGPTTCNRALAEEKINNPSIAALNSDILLLSKLAYLATDKIPRS</sequence>
<dbReference type="AlphaFoldDB" id="A0AAN9IE06"/>
<evidence type="ECO:0008006" key="4">
    <source>
        <dbReference type="Google" id="ProtNLM"/>
    </source>
</evidence>
<dbReference type="Gene3D" id="1.20.140.40">
    <property type="entry name" value="Invertase/pectin methylesterase inhibitor family protein"/>
    <property type="match status" value="1"/>
</dbReference>
<dbReference type="PANTHER" id="PTHR31890:SF9">
    <property type="entry name" value="PLANT INVERTASE_PECTIN METHYLESTERASE INHIBITOR SUPERFAMILY PROTEIN"/>
    <property type="match status" value="1"/>
</dbReference>
<evidence type="ECO:0000256" key="1">
    <source>
        <dbReference type="SAM" id="SignalP"/>
    </source>
</evidence>
<dbReference type="Proteomes" id="UP001372338">
    <property type="component" value="Unassembled WGS sequence"/>
</dbReference>
<dbReference type="InterPro" id="IPR035513">
    <property type="entry name" value="Invertase/methylesterase_inhib"/>
</dbReference>